<name>A0A9P8SM95_9HYPO</name>
<dbReference type="OrthoDB" id="10252740at2759"/>
<comment type="caution">
    <text evidence="2">The sequence shown here is derived from an EMBL/GenBank/DDBJ whole genome shotgun (WGS) entry which is preliminary data.</text>
</comment>
<dbReference type="InterPro" id="IPR012337">
    <property type="entry name" value="RNaseH-like_sf"/>
</dbReference>
<dbReference type="AlphaFoldDB" id="A0A9P8SM95"/>
<reference evidence="2" key="1">
    <citation type="submission" date="2021-09" db="EMBL/GenBank/DDBJ databases">
        <title>A high-quality genome of the endoparasitic fungus Hirsutella rhossiliensis with a comparison of Hirsutella genomes reveals transposable elements contributing to genome size variation.</title>
        <authorList>
            <person name="Lin R."/>
            <person name="Jiao Y."/>
            <person name="Sun X."/>
            <person name="Ling J."/>
            <person name="Xie B."/>
            <person name="Cheng X."/>
        </authorList>
    </citation>
    <scope>NUCLEOTIDE SEQUENCE</scope>
    <source>
        <strain evidence="2">HR02</strain>
    </source>
</reference>
<dbReference type="PROSITE" id="PS50822">
    <property type="entry name" value="PIWI"/>
    <property type="match status" value="1"/>
</dbReference>
<evidence type="ECO:0000313" key="2">
    <source>
        <dbReference type="EMBL" id="KAH0966605.1"/>
    </source>
</evidence>
<proteinExistence type="predicted"/>
<dbReference type="PANTHER" id="PTHR22891">
    <property type="entry name" value="EUKARYOTIC TRANSLATION INITIATION FACTOR 2C"/>
    <property type="match status" value="1"/>
</dbReference>
<accession>A0A9P8SM95</accession>
<keyword evidence="3" id="KW-1185">Reference proteome</keyword>
<protein>
    <submittedName>
        <fullName evidence="2">Piwi domain-containing protein</fullName>
    </submittedName>
</protein>
<dbReference type="GeneID" id="68351143"/>
<dbReference type="Proteomes" id="UP000824596">
    <property type="component" value="Unassembled WGS sequence"/>
</dbReference>
<evidence type="ECO:0000259" key="1">
    <source>
        <dbReference type="PROSITE" id="PS50822"/>
    </source>
</evidence>
<dbReference type="Pfam" id="PF02171">
    <property type="entry name" value="Piwi"/>
    <property type="match status" value="1"/>
</dbReference>
<dbReference type="InterPro" id="IPR003165">
    <property type="entry name" value="Piwi"/>
</dbReference>
<dbReference type="EMBL" id="JAIZPD010000002">
    <property type="protein sequence ID" value="KAH0966605.1"/>
    <property type="molecule type" value="Genomic_DNA"/>
</dbReference>
<dbReference type="Gene3D" id="3.30.420.10">
    <property type="entry name" value="Ribonuclease H-like superfamily/Ribonuclease H"/>
    <property type="match status" value="2"/>
</dbReference>
<dbReference type="SUPFAM" id="SSF53098">
    <property type="entry name" value="Ribonuclease H-like"/>
    <property type="match status" value="1"/>
</dbReference>
<feature type="domain" description="Piwi" evidence="1">
    <location>
        <begin position="59"/>
        <end position="101"/>
    </location>
</feature>
<sequence>MLSAHLIDAFKSRLELWQKYNQGTLPDNIVIFRDGACRAKYPAKASPPRLTIVVSATAANELESLTYELCYLYGRAIKAVSICPPAYYADIVCERARAYRPEIFEVHETLKDTIYYI</sequence>
<dbReference type="RefSeq" id="XP_044724118.1">
    <property type="nucleotide sequence ID" value="XM_044860485.1"/>
</dbReference>
<evidence type="ECO:0000313" key="3">
    <source>
        <dbReference type="Proteomes" id="UP000824596"/>
    </source>
</evidence>
<dbReference type="InterPro" id="IPR036397">
    <property type="entry name" value="RNaseH_sf"/>
</dbReference>
<organism evidence="2 3">
    <name type="scientific">Hirsutella rhossiliensis</name>
    <dbReference type="NCBI Taxonomy" id="111463"/>
    <lineage>
        <taxon>Eukaryota</taxon>
        <taxon>Fungi</taxon>
        <taxon>Dikarya</taxon>
        <taxon>Ascomycota</taxon>
        <taxon>Pezizomycotina</taxon>
        <taxon>Sordariomycetes</taxon>
        <taxon>Hypocreomycetidae</taxon>
        <taxon>Hypocreales</taxon>
        <taxon>Ophiocordycipitaceae</taxon>
        <taxon>Hirsutella</taxon>
    </lineage>
</organism>
<gene>
    <name evidence="2" type="ORF">HRG_02014</name>
</gene>
<dbReference type="GO" id="GO:0003676">
    <property type="term" value="F:nucleic acid binding"/>
    <property type="evidence" value="ECO:0007669"/>
    <property type="project" value="InterPro"/>
</dbReference>